<dbReference type="InterPro" id="IPR036942">
    <property type="entry name" value="Beta-barrel_TonB_sf"/>
</dbReference>
<keyword evidence="14" id="KW-0675">Receptor</keyword>
<keyword evidence="7" id="KW-0408">Iron</keyword>
<dbReference type="Gene3D" id="2.40.170.20">
    <property type="entry name" value="TonB-dependent receptor, beta-barrel domain"/>
    <property type="match status" value="1"/>
</dbReference>
<keyword evidence="5 12" id="KW-0812">Transmembrane</keyword>
<keyword evidence="2 12" id="KW-0813">Transport</keyword>
<evidence type="ECO:0000256" key="6">
    <source>
        <dbReference type="ARBA" id="ARBA00022729"/>
    </source>
</evidence>
<keyword evidence="6" id="KW-0732">Signal</keyword>
<evidence type="ECO:0000256" key="3">
    <source>
        <dbReference type="ARBA" id="ARBA00022452"/>
    </source>
</evidence>
<gene>
    <name evidence="14" type="ordered locus">HRM2_43320</name>
</gene>
<dbReference type="PANTHER" id="PTHR32552:SF68">
    <property type="entry name" value="FERRICHROME OUTER MEMBRANE TRANSPORTER_PHAGE RECEPTOR"/>
    <property type="match status" value="1"/>
</dbReference>
<dbReference type="GO" id="GO:0009279">
    <property type="term" value="C:cell outer membrane"/>
    <property type="evidence" value="ECO:0007669"/>
    <property type="project" value="UniProtKB-SubCell"/>
</dbReference>
<comment type="subcellular location">
    <subcellularLocation>
        <location evidence="1 12">Cell outer membrane</location>
        <topology evidence="1 12">Multi-pass membrane protein</topology>
    </subcellularLocation>
</comment>
<evidence type="ECO:0000313" key="14">
    <source>
        <dbReference type="EMBL" id="ACN17388.1"/>
    </source>
</evidence>
<proteinExistence type="inferred from homology"/>
<evidence type="ECO:0000256" key="9">
    <source>
        <dbReference type="ARBA" id="ARBA00023077"/>
    </source>
</evidence>
<dbReference type="EMBL" id="CP001087">
    <property type="protein sequence ID" value="ACN17388.1"/>
    <property type="molecule type" value="Genomic_DNA"/>
</dbReference>
<dbReference type="Pfam" id="PF00593">
    <property type="entry name" value="TonB_dep_Rec_b-barrel"/>
    <property type="match status" value="1"/>
</dbReference>
<evidence type="ECO:0000256" key="11">
    <source>
        <dbReference type="ARBA" id="ARBA00023237"/>
    </source>
</evidence>
<dbReference type="Proteomes" id="UP000000442">
    <property type="component" value="Chromosome"/>
</dbReference>
<sequence length="210" mass="23985">MPVTVNVVGNKEFKPETLIAYELGYRFIPNSKLSADFTVFCHDYRDLRTADLEFDGATLQQNFIMENNGKGETYGLELAMGYQFSDSFKADLAYGYSNEKLENKTAYGMSRHQVSLRGQFDLSAALDLNIWLRYVDETTAAYIFSATGEYDIDDYMTMDLRLGWKISPKFTVSLVGQNLLDGSHMEFVQESFSQPIEVPRSAYAMLSYRF</sequence>
<evidence type="ECO:0000256" key="8">
    <source>
        <dbReference type="ARBA" id="ARBA00023065"/>
    </source>
</evidence>
<dbReference type="PANTHER" id="PTHR32552">
    <property type="entry name" value="FERRICHROME IRON RECEPTOR-RELATED"/>
    <property type="match status" value="1"/>
</dbReference>
<protein>
    <submittedName>
        <fullName evidence="14">Receptor protein</fullName>
    </submittedName>
</protein>
<evidence type="ECO:0000256" key="2">
    <source>
        <dbReference type="ARBA" id="ARBA00022448"/>
    </source>
</evidence>
<evidence type="ECO:0000256" key="10">
    <source>
        <dbReference type="ARBA" id="ARBA00023136"/>
    </source>
</evidence>
<dbReference type="PROSITE" id="PS52016">
    <property type="entry name" value="TONB_DEPENDENT_REC_3"/>
    <property type="match status" value="1"/>
</dbReference>
<organism evidence="14 15">
    <name type="scientific">Desulforapulum autotrophicum (strain ATCC 43914 / DSM 3382 / VKM B-1955 / HRM2)</name>
    <name type="common">Desulfobacterium autotrophicum</name>
    <dbReference type="NCBI Taxonomy" id="177437"/>
    <lineage>
        <taxon>Bacteria</taxon>
        <taxon>Pseudomonadati</taxon>
        <taxon>Thermodesulfobacteriota</taxon>
        <taxon>Desulfobacteria</taxon>
        <taxon>Desulfobacterales</taxon>
        <taxon>Desulfobacteraceae</taxon>
        <taxon>Desulforapulum</taxon>
    </lineage>
</organism>
<evidence type="ECO:0000256" key="4">
    <source>
        <dbReference type="ARBA" id="ARBA00022496"/>
    </source>
</evidence>
<feature type="domain" description="TonB-dependent receptor-like beta-barrel" evidence="13">
    <location>
        <begin position="5"/>
        <end position="179"/>
    </location>
</feature>
<dbReference type="STRING" id="177437.HRM2_43320"/>
<reference evidence="14 15" key="1">
    <citation type="journal article" date="2009" name="Environ. Microbiol.">
        <title>Genome sequence of Desulfobacterium autotrophicum HRM2, a marine sulfate reducer oxidizing organic carbon completely to carbon dioxide.</title>
        <authorList>
            <person name="Strittmatter A.W."/>
            <person name="Liesegang H."/>
            <person name="Rabus R."/>
            <person name="Decker I."/>
            <person name="Amann J."/>
            <person name="Andres S."/>
            <person name="Henne A."/>
            <person name="Fricke W.F."/>
            <person name="Martinez-Arias R."/>
            <person name="Bartels D."/>
            <person name="Goesmann A."/>
            <person name="Krause L."/>
            <person name="Puehler A."/>
            <person name="Klenk H.P."/>
            <person name="Richter M."/>
            <person name="Schuler M."/>
            <person name="Gloeckner F.O."/>
            <person name="Meyerdierks A."/>
            <person name="Gottschalk G."/>
            <person name="Amann R."/>
        </authorList>
    </citation>
    <scope>NUCLEOTIDE SEQUENCE [LARGE SCALE GENOMIC DNA]</scope>
    <source>
        <strain evidence="15">ATCC 43914 / DSM 3382 / HRM2</strain>
    </source>
</reference>
<keyword evidence="15" id="KW-1185">Reference proteome</keyword>
<evidence type="ECO:0000256" key="7">
    <source>
        <dbReference type="ARBA" id="ARBA00023004"/>
    </source>
</evidence>
<dbReference type="KEGG" id="dat:HRM2_43320"/>
<dbReference type="InterPro" id="IPR000531">
    <property type="entry name" value="Beta-barrel_TonB"/>
</dbReference>
<keyword evidence="3 12" id="KW-1134">Transmembrane beta strand</keyword>
<evidence type="ECO:0000256" key="1">
    <source>
        <dbReference type="ARBA" id="ARBA00004571"/>
    </source>
</evidence>
<evidence type="ECO:0000256" key="5">
    <source>
        <dbReference type="ARBA" id="ARBA00022692"/>
    </source>
</evidence>
<comment type="similarity">
    <text evidence="12">Belongs to the TonB-dependent receptor family.</text>
</comment>
<dbReference type="eggNOG" id="COG4771">
    <property type="taxonomic scope" value="Bacteria"/>
</dbReference>
<evidence type="ECO:0000313" key="15">
    <source>
        <dbReference type="Proteomes" id="UP000000442"/>
    </source>
</evidence>
<dbReference type="InterPro" id="IPR039426">
    <property type="entry name" value="TonB-dep_rcpt-like"/>
</dbReference>
<dbReference type="RefSeq" id="WP_015906120.1">
    <property type="nucleotide sequence ID" value="NC_012108.1"/>
</dbReference>
<keyword evidence="11 12" id="KW-0998">Cell outer membrane</keyword>
<evidence type="ECO:0000259" key="13">
    <source>
        <dbReference type="Pfam" id="PF00593"/>
    </source>
</evidence>
<dbReference type="GO" id="GO:0015344">
    <property type="term" value="F:siderophore uptake transmembrane transporter activity"/>
    <property type="evidence" value="ECO:0007669"/>
    <property type="project" value="TreeGrafter"/>
</dbReference>
<keyword evidence="9" id="KW-0798">TonB box</keyword>
<dbReference type="SUPFAM" id="SSF56935">
    <property type="entry name" value="Porins"/>
    <property type="match status" value="1"/>
</dbReference>
<dbReference type="AlphaFoldDB" id="C0QDW7"/>
<name>C0QDW7_DESAH</name>
<keyword evidence="8" id="KW-0406">Ion transport</keyword>
<keyword evidence="4" id="KW-0410">Iron transport</keyword>
<keyword evidence="10 12" id="KW-0472">Membrane</keyword>
<dbReference type="HOGENOM" id="CLU_1308439_0_0_7"/>
<evidence type="ECO:0000256" key="12">
    <source>
        <dbReference type="PROSITE-ProRule" id="PRU01360"/>
    </source>
</evidence>
<accession>C0QDW7</accession>